<keyword evidence="3" id="KW-1185">Reference proteome</keyword>
<protein>
    <submittedName>
        <fullName evidence="2">Uncharacterized protein</fullName>
    </submittedName>
</protein>
<sequence length="229" mass="25434">MVCLKKLSLATTAVLSISETAVAAPLTRNRHAALAKRPNHGLPVLGGPPGPAHVRPMPIIHVKAAPRGIEDIFEPRDLEIEDYLDQRDLADEFEERDFEDELYERDLERRRKFNFGTIANIGKKVENVVKGVGLVNGIMGAALPKRDLDYRLVAKRAAPPSKNEKQSRVGLALDAGNQFATLAGNIRGVVAAIKKKKEDKKAPAPQKGKRSLDELERRAFEDLIRELYF</sequence>
<proteinExistence type="predicted"/>
<dbReference type="EMBL" id="CABFNS010000794">
    <property type="protein sequence ID" value="VUC28825.1"/>
    <property type="molecule type" value="Genomic_DNA"/>
</dbReference>
<evidence type="ECO:0000313" key="3">
    <source>
        <dbReference type="Proteomes" id="UP000766486"/>
    </source>
</evidence>
<comment type="caution">
    <text evidence="2">The sequence shown here is derived from an EMBL/GenBank/DDBJ whole genome shotgun (WGS) entry which is preliminary data.</text>
</comment>
<organism evidence="2 3">
    <name type="scientific">Bionectria ochroleuca</name>
    <name type="common">Gliocladium roseum</name>
    <dbReference type="NCBI Taxonomy" id="29856"/>
    <lineage>
        <taxon>Eukaryota</taxon>
        <taxon>Fungi</taxon>
        <taxon>Dikarya</taxon>
        <taxon>Ascomycota</taxon>
        <taxon>Pezizomycotina</taxon>
        <taxon>Sordariomycetes</taxon>
        <taxon>Hypocreomycetidae</taxon>
        <taxon>Hypocreales</taxon>
        <taxon>Bionectriaceae</taxon>
        <taxon>Clonostachys</taxon>
    </lineage>
</organism>
<reference evidence="2 3" key="1">
    <citation type="submission" date="2019-06" db="EMBL/GenBank/DDBJ databases">
        <authorList>
            <person name="Broberg M."/>
        </authorList>
    </citation>
    <scope>NUCLEOTIDE SEQUENCE [LARGE SCALE GENOMIC DNA]</scope>
</reference>
<evidence type="ECO:0000313" key="2">
    <source>
        <dbReference type="EMBL" id="VUC28825.1"/>
    </source>
</evidence>
<evidence type="ECO:0000256" key="1">
    <source>
        <dbReference type="SAM" id="SignalP"/>
    </source>
</evidence>
<dbReference type="Proteomes" id="UP000766486">
    <property type="component" value="Unassembled WGS sequence"/>
</dbReference>
<accession>A0ABY6UCH7</accession>
<name>A0ABY6UCH7_BIOOC</name>
<feature type="signal peptide" evidence="1">
    <location>
        <begin position="1"/>
        <end position="23"/>
    </location>
</feature>
<keyword evidence="1" id="KW-0732">Signal</keyword>
<feature type="chain" id="PRO_5046408102" evidence="1">
    <location>
        <begin position="24"/>
        <end position="229"/>
    </location>
</feature>
<gene>
    <name evidence="2" type="ORF">CLO192961_LOCUS245215</name>
</gene>